<comment type="caution">
    <text evidence="6">The sequence shown here is derived from an EMBL/GenBank/DDBJ whole genome shotgun (WGS) entry which is preliminary data.</text>
</comment>
<keyword evidence="7" id="KW-1185">Reference proteome</keyword>
<dbReference type="PANTHER" id="PTHR47506:SF1">
    <property type="entry name" value="HTH-TYPE TRANSCRIPTIONAL REGULATOR YJDC"/>
    <property type="match status" value="1"/>
</dbReference>
<dbReference type="PROSITE" id="PS50977">
    <property type="entry name" value="HTH_TETR_2"/>
    <property type="match status" value="1"/>
</dbReference>
<dbReference type="SUPFAM" id="SSF46689">
    <property type="entry name" value="Homeodomain-like"/>
    <property type="match status" value="1"/>
</dbReference>
<dbReference type="SUPFAM" id="SSF48498">
    <property type="entry name" value="Tetracyclin repressor-like, C-terminal domain"/>
    <property type="match status" value="1"/>
</dbReference>
<dbReference type="OrthoDB" id="9787680at2"/>
<name>A0A3N4PVT9_9BACT</name>
<dbReference type="InterPro" id="IPR001647">
    <property type="entry name" value="HTH_TetR"/>
</dbReference>
<organism evidence="6 7">
    <name type="scientific">Chitinophaga lutea</name>
    <dbReference type="NCBI Taxonomy" id="2488634"/>
    <lineage>
        <taxon>Bacteria</taxon>
        <taxon>Pseudomonadati</taxon>
        <taxon>Bacteroidota</taxon>
        <taxon>Chitinophagia</taxon>
        <taxon>Chitinophagales</taxon>
        <taxon>Chitinophagaceae</taxon>
        <taxon>Chitinophaga</taxon>
    </lineage>
</organism>
<gene>
    <name evidence="6" type="ORF">EGT74_04195</name>
</gene>
<dbReference type="Pfam" id="PF00440">
    <property type="entry name" value="TetR_N"/>
    <property type="match status" value="1"/>
</dbReference>
<dbReference type="Proteomes" id="UP000278351">
    <property type="component" value="Unassembled WGS sequence"/>
</dbReference>
<evidence type="ECO:0000256" key="1">
    <source>
        <dbReference type="ARBA" id="ARBA00023015"/>
    </source>
</evidence>
<keyword evidence="3" id="KW-0804">Transcription</keyword>
<accession>A0A3N4PVT9</accession>
<evidence type="ECO:0000313" key="7">
    <source>
        <dbReference type="Proteomes" id="UP000278351"/>
    </source>
</evidence>
<dbReference type="InterPro" id="IPR036271">
    <property type="entry name" value="Tet_transcr_reg_TetR-rel_C_sf"/>
</dbReference>
<evidence type="ECO:0000313" key="6">
    <source>
        <dbReference type="EMBL" id="RPE12752.1"/>
    </source>
</evidence>
<dbReference type="AlphaFoldDB" id="A0A3N4PVT9"/>
<protein>
    <submittedName>
        <fullName evidence="6">TetR/AcrR family transcriptional regulator</fullName>
    </submittedName>
</protein>
<keyword evidence="1" id="KW-0805">Transcription regulation</keyword>
<dbReference type="EMBL" id="RPDH01000001">
    <property type="protein sequence ID" value="RPE12752.1"/>
    <property type="molecule type" value="Genomic_DNA"/>
</dbReference>
<feature type="DNA-binding region" description="H-T-H motif" evidence="4">
    <location>
        <begin position="28"/>
        <end position="47"/>
    </location>
</feature>
<sequence>MKQKAEPKQRLLDAATELFFKQGYHATGINQVIEEAGVAKASLYMHYPSKEALLLAFLQHRHETWFAGLHAATAKAKSPGKKVLAAFDYLQQKNVEEDFRGCAFLNMLSEVSDKEKEALAIIRSHKNELRSFFTQLLHEASPAVQTHVYLLFESAIVESQLYRDQWPVQEARKMVERLLGQK</sequence>
<dbReference type="PANTHER" id="PTHR47506">
    <property type="entry name" value="TRANSCRIPTIONAL REGULATORY PROTEIN"/>
    <property type="match status" value="1"/>
</dbReference>
<reference evidence="6 7" key="1">
    <citation type="submission" date="2018-11" db="EMBL/GenBank/DDBJ databases">
        <title>Chitinophaga lutea sp.nov., isolate from arsenic contaminated soil.</title>
        <authorList>
            <person name="Zong Y."/>
        </authorList>
    </citation>
    <scope>NUCLEOTIDE SEQUENCE [LARGE SCALE GENOMIC DNA]</scope>
    <source>
        <strain evidence="6 7">ZY74</strain>
    </source>
</reference>
<evidence type="ECO:0000256" key="3">
    <source>
        <dbReference type="ARBA" id="ARBA00023163"/>
    </source>
</evidence>
<proteinExistence type="predicted"/>
<keyword evidence="2 4" id="KW-0238">DNA-binding</keyword>
<feature type="domain" description="HTH tetR-type" evidence="5">
    <location>
        <begin position="5"/>
        <end position="65"/>
    </location>
</feature>
<dbReference type="Gene3D" id="1.10.357.10">
    <property type="entry name" value="Tetracycline Repressor, domain 2"/>
    <property type="match status" value="1"/>
</dbReference>
<evidence type="ECO:0000256" key="2">
    <source>
        <dbReference type="ARBA" id="ARBA00023125"/>
    </source>
</evidence>
<dbReference type="InterPro" id="IPR009057">
    <property type="entry name" value="Homeodomain-like_sf"/>
</dbReference>
<dbReference type="RefSeq" id="WP_123845268.1">
    <property type="nucleotide sequence ID" value="NZ_RPDH01000001.1"/>
</dbReference>
<evidence type="ECO:0000256" key="4">
    <source>
        <dbReference type="PROSITE-ProRule" id="PRU00335"/>
    </source>
</evidence>
<dbReference type="GO" id="GO:0003677">
    <property type="term" value="F:DNA binding"/>
    <property type="evidence" value="ECO:0007669"/>
    <property type="project" value="UniProtKB-UniRule"/>
</dbReference>
<dbReference type="PRINTS" id="PR00455">
    <property type="entry name" value="HTHTETR"/>
</dbReference>
<evidence type="ECO:0000259" key="5">
    <source>
        <dbReference type="PROSITE" id="PS50977"/>
    </source>
</evidence>